<name>A0A6B0XZV5_9RHOB</name>
<dbReference type="GO" id="GO:0003942">
    <property type="term" value="F:N-acetyl-gamma-glutamyl-phosphate reductase activity"/>
    <property type="evidence" value="ECO:0007669"/>
    <property type="project" value="UniProtKB-EC"/>
</dbReference>
<gene>
    <name evidence="3" type="primary">argC</name>
    <name evidence="3" type="ORF">F4Y60_04535</name>
</gene>
<keyword evidence="1" id="KW-0055">Arginine biosynthesis</keyword>
<dbReference type="PANTHER" id="PTHR32338:SF10">
    <property type="entry name" value="N-ACETYL-GAMMA-GLUTAMYL-PHOSPHATE REDUCTASE, CHLOROPLASTIC-RELATED"/>
    <property type="match status" value="1"/>
</dbReference>
<dbReference type="EMBL" id="VXRY01000180">
    <property type="protein sequence ID" value="MXY33353.1"/>
    <property type="molecule type" value="Genomic_DNA"/>
</dbReference>
<dbReference type="PANTHER" id="PTHR32338">
    <property type="entry name" value="N-ACETYL-GAMMA-GLUTAMYL-PHOSPHATE REDUCTASE, CHLOROPLASTIC-RELATED-RELATED"/>
    <property type="match status" value="1"/>
</dbReference>
<dbReference type="EC" id="1.2.1.38" evidence="3"/>
<dbReference type="Pfam" id="PF01118">
    <property type="entry name" value="Semialdhyde_dh"/>
    <property type="match status" value="1"/>
</dbReference>
<feature type="non-terminal residue" evidence="3">
    <location>
        <position position="50"/>
    </location>
</feature>
<dbReference type="AlphaFoldDB" id="A0A6B0XZV5"/>
<dbReference type="SUPFAM" id="SSF51735">
    <property type="entry name" value="NAD(P)-binding Rossmann-fold domains"/>
    <property type="match status" value="1"/>
</dbReference>
<dbReference type="InterPro" id="IPR050085">
    <property type="entry name" value="AGPR"/>
</dbReference>
<reference evidence="3" key="1">
    <citation type="submission" date="2019-09" db="EMBL/GenBank/DDBJ databases">
        <title>Characterisation of the sponge microbiome using genome-centric metagenomics.</title>
        <authorList>
            <person name="Engelberts J.P."/>
            <person name="Robbins S.J."/>
            <person name="De Goeij J.M."/>
            <person name="Aranda M."/>
            <person name="Bell S.C."/>
            <person name="Webster N.S."/>
        </authorList>
    </citation>
    <scope>NUCLEOTIDE SEQUENCE</scope>
    <source>
        <strain evidence="3">SB0664_bin_43</strain>
    </source>
</reference>
<dbReference type="InterPro" id="IPR036291">
    <property type="entry name" value="NAD(P)-bd_dom_sf"/>
</dbReference>
<evidence type="ECO:0000313" key="3">
    <source>
        <dbReference type="EMBL" id="MXY33353.1"/>
    </source>
</evidence>
<evidence type="ECO:0000259" key="2">
    <source>
        <dbReference type="Pfam" id="PF01118"/>
    </source>
</evidence>
<sequence>MPHHVAILGASGYTGAELARLISTHPSIRIAALTGDRKAGQPMSSVFPHL</sequence>
<feature type="domain" description="Semialdehyde dehydrogenase NAD-binding" evidence="2">
    <location>
        <begin position="5"/>
        <end position="49"/>
    </location>
</feature>
<comment type="caution">
    <text evidence="3">The sequence shown here is derived from an EMBL/GenBank/DDBJ whole genome shotgun (WGS) entry which is preliminary data.</text>
</comment>
<dbReference type="GO" id="GO:0051287">
    <property type="term" value="F:NAD binding"/>
    <property type="evidence" value="ECO:0007669"/>
    <property type="project" value="InterPro"/>
</dbReference>
<dbReference type="GO" id="GO:0006526">
    <property type="term" value="P:L-arginine biosynthetic process"/>
    <property type="evidence" value="ECO:0007669"/>
    <property type="project" value="UniProtKB-KW"/>
</dbReference>
<dbReference type="InterPro" id="IPR000534">
    <property type="entry name" value="Semialdehyde_DH_NAD-bd"/>
</dbReference>
<protein>
    <submittedName>
        <fullName evidence="3">N-acetyl-gamma-glutamyl-phosphate reductase</fullName>
        <ecNumber evidence="3">1.2.1.38</ecNumber>
    </submittedName>
</protein>
<keyword evidence="3" id="KW-0560">Oxidoreductase</keyword>
<organism evidence="3">
    <name type="scientific">Boseongicola sp. SB0664_bin_43</name>
    <dbReference type="NCBI Taxonomy" id="2604844"/>
    <lineage>
        <taxon>Bacteria</taxon>
        <taxon>Pseudomonadati</taxon>
        <taxon>Pseudomonadota</taxon>
        <taxon>Alphaproteobacteria</taxon>
        <taxon>Rhodobacterales</taxon>
        <taxon>Paracoccaceae</taxon>
        <taxon>Boseongicola</taxon>
    </lineage>
</organism>
<keyword evidence="1" id="KW-0028">Amino-acid biosynthesis</keyword>
<proteinExistence type="predicted"/>
<dbReference type="Gene3D" id="3.40.50.720">
    <property type="entry name" value="NAD(P)-binding Rossmann-like Domain"/>
    <property type="match status" value="1"/>
</dbReference>
<evidence type="ECO:0000256" key="1">
    <source>
        <dbReference type="ARBA" id="ARBA00022571"/>
    </source>
</evidence>
<accession>A0A6B0XZV5</accession>